<accession>A0A0A0V9R4</accession>
<proteinExistence type="evidence at transcript level"/>
<name>A0A0A0V9R4_SCYTH</name>
<sequence>MDSKAAILVVLVVVYIARGSYANPSINEFSRYLQGKSEISRDDEPTECFQRGSWCDSYGGDHCCDCCDLNNTCVACKAGCKKSNNNVCHSGEECCSGSCSRVRDWDPKKYCVYRGHPGLGR</sequence>
<evidence type="ECO:0000313" key="2">
    <source>
        <dbReference type="EMBL" id="AIW62526.1"/>
    </source>
</evidence>
<reference evidence="2" key="2">
    <citation type="journal article" date="2014" name="J. Proteome Res.">
        <title>Spit and venom from scytodes spiders: a diverse and distinct cocktail.</title>
        <authorList>
            <person name="Zobel-Thropp P.A."/>
            <person name="Correa S.M."/>
            <person name="Garb J.E."/>
            <person name="Binford G.J."/>
        </authorList>
    </citation>
    <scope>NUCLEOTIDE SEQUENCE</scope>
    <source>
        <tissue evidence="2">Venom gland</tissue>
    </source>
</reference>
<protein>
    <submittedName>
        <fullName evidence="2">Venom peptide U19-SYTX-Sth1c</fullName>
    </submittedName>
</protein>
<evidence type="ECO:0000256" key="1">
    <source>
        <dbReference type="SAM" id="SignalP"/>
    </source>
</evidence>
<keyword evidence="1" id="KW-0732">Signal</keyword>
<organism evidence="2">
    <name type="scientific">Scytodes thoracica</name>
    <name type="common">Spitting spider</name>
    <name type="synonym">Aranea thoracica</name>
    <dbReference type="NCBI Taxonomy" id="1112478"/>
    <lineage>
        <taxon>Eukaryota</taxon>
        <taxon>Metazoa</taxon>
        <taxon>Ecdysozoa</taxon>
        <taxon>Arthropoda</taxon>
        <taxon>Chelicerata</taxon>
        <taxon>Arachnida</taxon>
        <taxon>Araneae</taxon>
        <taxon>Araneomorphae</taxon>
        <taxon>Haplogynae</taxon>
        <taxon>Scytodoidea</taxon>
        <taxon>Scytodidae</taxon>
        <taxon>Scytodes</taxon>
    </lineage>
</organism>
<dbReference type="AlphaFoldDB" id="A0A0A0V9R4"/>
<feature type="chain" id="PRO_5001970717" evidence="1">
    <location>
        <begin position="23"/>
        <end position="121"/>
    </location>
</feature>
<feature type="signal peptide" evidence="1">
    <location>
        <begin position="1"/>
        <end position="22"/>
    </location>
</feature>
<dbReference type="EMBL" id="KF860580">
    <property type="protein sequence ID" value="AIW62526.1"/>
    <property type="molecule type" value="mRNA"/>
</dbReference>
<reference evidence="2" key="1">
    <citation type="submission" date="2013-11" db="EMBL/GenBank/DDBJ databases">
        <authorList>
            <person name="Thropp P.A."/>
            <person name="Correa S.M."/>
            <person name="Garb J.E."/>
            <person name="Binford G.J."/>
        </authorList>
    </citation>
    <scope>NUCLEOTIDE SEQUENCE</scope>
    <source>
        <tissue evidence="2">Venom gland</tissue>
    </source>
</reference>